<dbReference type="EMBL" id="JACHTE010000005">
    <property type="protein sequence ID" value="MBB1088587.1"/>
    <property type="molecule type" value="Genomic_DNA"/>
</dbReference>
<sequence>MDKGSVPVFDDAGINIFDPHDSAGRKTAYISLLQLDAIRSVLGRTGGVAVDVGCGYGRMTARLAELGFDSLVGIDPSQRVIEAARALFPTPDFRVGALPDLPLEHGSVSCAFLLNVMRSLHLMGVAGIAESVARYVEPGGHVVVIDNLRRGDARYMREEDLTGIFARGGLELASRRAIRGARWPWIYLVRYGLIPTSAFPMLSRLERRLMERFAGPFSWQYANYLWVFTKRS</sequence>
<keyword evidence="3 5" id="KW-0808">Transferase</keyword>
<dbReference type="Proteomes" id="UP000552587">
    <property type="component" value="Unassembled WGS sequence"/>
</dbReference>
<evidence type="ECO:0000256" key="2">
    <source>
        <dbReference type="ARBA" id="ARBA00022603"/>
    </source>
</evidence>
<organism evidence="5 6">
    <name type="scientific">Marilutibacter penaei</name>
    <dbReference type="NCBI Taxonomy" id="2759900"/>
    <lineage>
        <taxon>Bacteria</taxon>
        <taxon>Pseudomonadati</taxon>
        <taxon>Pseudomonadota</taxon>
        <taxon>Gammaproteobacteria</taxon>
        <taxon>Lysobacterales</taxon>
        <taxon>Lysobacteraceae</taxon>
        <taxon>Marilutibacter</taxon>
    </lineage>
</organism>
<evidence type="ECO:0000259" key="4">
    <source>
        <dbReference type="Pfam" id="PF08241"/>
    </source>
</evidence>
<comment type="caution">
    <text evidence="5">The sequence shown here is derived from an EMBL/GenBank/DDBJ whole genome shotgun (WGS) entry which is preliminary data.</text>
</comment>
<evidence type="ECO:0000313" key="5">
    <source>
        <dbReference type="EMBL" id="MBB1088587.1"/>
    </source>
</evidence>
<proteinExistence type="inferred from homology"/>
<dbReference type="Gene3D" id="3.40.50.150">
    <property type="entry name" value="Vaccinia Virus protein VP39"/>
    <property type="match status" value="1"/>
</dbReference>
<protein>
    <submittedName>
        <fullName evidence="5">Class I SAM-dependent methyltransferase</fullName>
    </submittedName>
</protein>
<name>A0A7W3U440_9GAMM</name>
<reference evidence="5 6" key="1">
    <citation type="submission" date="2020-07" db="EMBL/GenBank/DDBJ databases">
        <authorList>
            <person name="Xu S."/>
            <person name="Li A."/>
        </authorList>
    </citation>
    <scope>NUCLEOTIDE SEQUENCE [LARGE SCALE GENOMIC DNA]</scope>
    <source>
        <strain evidence="5 6">SG-8</strain>
    </source>
</reference>
<dbReference type="InterPro" id="IPR051052">
    <property type="entry name" value="Diverse_substrate_MTase"/>
</dbReference>
<gene>
    <name evidence="5" type="ORF">H4F99_08810</name>
</gene>
<feature type="domain" description="Methyltransferase type 11" evidence="4">
    <location>
        <begin position="50"/>
        <end position="144"/>
    </location>
</feature>
<evidence type="ECO:0000256" key="1">
    <source>
        <dbReference type="ARBA" id="ARBA00008361"/>
    </source>
</evidence>
<dbReference type="InterPro" id="IPR029063">
    <property type="entry name" value="SAM-dependent_MTases_sf"/>
</dbReference>
<dbReference type="AlphaFoldDB" id="A0A7W3U440"/>
<evidence type="ECO:0000256" key="3">
    <source>
        <dbReference type="ARBA" id="ARBA00022679"/>
    </source>
</evidence>
<dbReference type="SUPFAM" id="SSF53335">
    <property type="entry name" value="S-adenosyl-L-methionine-dependent methyltransferases"/>
    <property type="match status" value="1"/>
</dbReference>
<dbReference type="CDD" id="cd02440">
    <property type="entry name" value="AdoMet_MTases"/>
    <property type="match status" value="1"/>
</dbReference>
<dbReference type="GO" id="GO:0032259">
    <property type="term" value="P:methylation"/>
    <property type="evidence" value="ECO:0007669"/>
    <property type="project" value="UniProtKB-KW"/>
</dbReference>
<comment type="similarity">
    <text evidence="1">Belongs to the methyltransferase superfamily.</text>
</comment>
<keyword evidence="2 5" id="KW-0489">Methyltransferase</keyword>
<dbReference type="RefSeq" id="WP_182669357.1">
    <property type="nucleotide sequence ID" value="NZ_JACHTE010000005.1"/>
</dbReference>
<dbReference type="GO" id="GO:0008757">
    <property type="term" value="F:S-adenosylmethionine-dependent methyltransferase activity"/>
    <property type="evidence" value="ECO:0007669"/>
    <property type="project" value="InterPro"/>
</dbReference>
<dbReference type="PANTHER" id="PTHR44942:SF4">
    <property type="entry name" value="METHYLTRANSFERASE TYPE 11 DOMAIN-CONTAINING PROTEIN"/>
    <property type="match status" value="1"/>
</dbReference>
<accession>A0A7W3U440</accession>
<dbReference type="InterPro" id="IPR013216">
    <property type="entry name" value="Methyltransf_11"/>
</dbReference>
<dbReference type="PANTHER" id="PTHR44942">
    <property type="entry name" value="METHYLTRANSF_11 DOMAIN-CONTAINING PROTEIN"/>
    <property type="match status" value="1"/>
</dbReference>
<evidence type="ECO:0000313" key="6">
    <source>
        <dbReference type="Proteomes" id="UP000552587"/>
    </source>
</evidence>
<keyword evidence="6" id="KW-1185">Reference proteome</keyword>
<dbReference type="Pfam" id="PF08241">
    <property type="entry name" value="Methyltransf_11"/>
    <property type="match status" value="1"/>
</dbReference>